<name>K6ZI47_9ALTE</name>
<evidence type="ECO:0000313" key="2">
    <source>
        <dbReference type="Proteomes" id="UP000006263"/>
    </source>
</evidence>
<dbReference type="OrthoDB" id="6386571at2"/>
<proteinExistence type="predicted"/>
<gene>
    <name evidence="1" type="ORF">GMES_0750</name>
</gene>
<comment type="caution">
    <text evidence="1">The sequence shown here is derived from an EMBL/GenBank/DDBJ whole genome shotgun (WGS) entry which is preliminary data.</text>
</comment>
<sequence length="183" mass="20129">MQTQHSLTTSFRAFIMSVLGSVLAAPRAYPLLRRLSVISLMMLSVISIQANACQFHGGRNFGIFPSFHPLQDMLSQEKVSQPISVSHPRSTDTPPNTDATLNIQYDIPDGYQNVVITFSGSESVRFLEGVQMPVRGVSGSYPLKYQVSKPGNHKISLHINALEKDEPISFQQNIQVSATTIPA</sequence>
<dbReference type="EMBL" id="BAEP01000011">
    <property type="protein sequence ID" value="GAC23050.1"/>
    <property type="molecule type" value="Genomic_DNA"/>
</dbReference>
<organism evidence="1 2">
    <name type="scientific">Paraglaciecola mesophila KMM 241</name>
    <dbReference type="NCBI Taxonomy" id="1128912"/>
    <lineage>
        <taxon>Bacteria</taxon>
        <taxon>Pseudomonadati</taxon>
        <taxon>Pseudomonadota</taxon>
        <taxon>Gammaproteobacteria</taxon>
        <taxon>Alteromonadales</taxon>
        <taxon>Alteromonadaceae</taxon>
        <taxon>Paraglaciecola</taxon>
    </lineage>
</organism>
<dbReference type="RefSeq" id="WP_006991201.1">
    <property type="nucleotide sequence ID" value="NZ_BAEP01000011.1"/>
</dbReference>
<dbReference type="eggNOG" id="ENOG503347N">
    <property type="taxonomic scope" value="Bacteria"/>
</dbReference>
<evidence type="ECO:0000313" key="1">
    <source>
        <dbReference type="EMBL" id="GAC23050.1"/>
    </source>
</evidence>
<dbReference type="Proteomes" id="UP000006263">
    <property type="component" value="Unassembled WGS sequence"/>
</dbReference>
<protein>
    <submittedName>
        <fullName evidence="1">Uncharacterized protein</fullName>
    </submittedName>
</protein>
<dbReference type="AlphaFoldDB" id="K6ZI47"/>
<accession>K6ZI47</accession>
<reference evidence="1 2" key="1">
    <citation type="journal article" date="2017" name="Antonie Van Leeuwenhoek">
        <title>Rhizobium rhizosphaerae sp. nov., a novel species isolated from rice rhizosphere.</title>
        <authorList>
            <person name="Zhao J.J."/>
            <person name="Zhang J."/>
            <person name="Zhang R.J."/>
            <person name="Zhang C.W."/>
            <person name="Yin H.Q."/>
            <person name="Zhang X.X."/>
        </authorList>
    </citation>
    <scope>NUCLEOTIDE SEQUENCE [LARGE SCALE GENOMIC DNA]</scope>
    <source>
        <strain evidence="1 2">KMM 241</strain>
    </source>
</reference>